<keyword evidence="4" id="KW-1185">Reference proteome</keyword>
<reference evidence="4" key="1">
    <citation type="journal article" date="2019" name="Int. J. Syst. Evol. Microbiol.">
        <title>The Global Catalogue of Microorganisms (GCM) 10K type strain sequencing project: providing services to taxonomists for standard genome sequencing and annotation.</title>
        <authorList>
            <consortium name="The Broad Institute Genomics Platform"/>
            <consortium name="The Broad Institute Genome Sequencing Center for Infectious Disease"/>
            <person name="Wu L."/>
            <person name="Ma J."/>
        </authorList>
    </citation>
    <scope>NUCLEOTIDE SEQUENCE [LARGE SCALE GENOMIC DNA]</scope>
    <source>
        <strain evidence="4">CGMCC 4.1648</strain>
    </source>
</reference>
<gene>
    <name evidence="3" type="ORF">ACFPM3_19465</name>
</gene>
<evidence type="ECO:0000313" key="4">
    <source>
        <dbReference type="Proteomes" id="UP001595829"/>
    </source>
</evidence>
<proteinExistence type="predicted"/>
<dbReference type="EMBL" id="JBHSJD010000014">
    <property type="protein sequence ID" value="MFC5024310.1"/>
    <property type="molecule type" value="Genomic_DNA"/>
</dbReference>
<feature type="domain" description="Phosphodiester glycosidase" evidence="2">
    <location>
        <begin position="237"/>
        <end position="412"/>
    </location>
</feature>
<keyword evidence="1" id="KW-0732">Signal</keyword>
<dbReference type="GO" id="GO:0016798">
    <property type="term" value="F:hydrolase activity, acting on glycosyl bonds"/>
    <property type="evidence" value="ECO:0007669"/>
    <property type="project" value="UniProtKB-KW"/>
</dbReference>
<feature type="chain" id="PRO_5045967252" evidence="1">
    <location>
        <begin position="30"/>
        <end position="415"/>
    </location>
</feature>
<dbReference type="RefSeq" id="WP_380841400.1">
    <property type="nucleotide sequence ID" value="NZ_BAABIT010000001.1"/>
</dbReference>
<protein>
    <submittedName>
        <fullName evidence="3">Phosphodiester glycosidase family protein</fullName>
    </submittedName>
</protein>
<keyword evidence="3" id="KW-0326">Glycosidase</keyword>
<evidence type="ECO:0000313" key="3">
    <source>
        <dbReference type="EMBL" id="MFC5024310.1"/>
    </source>
</evidence>
<feature type="signal peptide" evidence="1">
    <location>
        <begin position="1"/>
        <end position="29"/>
    </location>
</feature>
<evidence type="ECO:0000259" key="2">
    <source>
        <dbReference type="Pfam" id="PF09992"/>
    </source>
</evidence>
<accession>A0ABV9XJE9</accession>
<dbReference type="InterPro" id="IPR018711">
    <property type="entry name" value="NAGPA"/>
</dbReference>
<dbReference type="Proteomes" id="UP001595829">
    <property type="component" value="Unassembled WGS sequence"/>
</dbReference>
<dbReference type="Pfam" id="PF09992">
    <property type="entry name" value="NAGPA"/>
    <property type="match status" value="1"/>
</dbReference>
<keyword evidence="3" id="KW-0378">Hydrolase</keyword>
<dbReference type="PANTHER" id="PTHR40446:SF2">
    <property type="entry name" value="N-ACETYLGLUCOSAMINE-1-PHOSPHODIESTER ALPHA-N-ACETYLGLUCOSAMINIDASE"/>
    <property type="match status" value="1"/>
</dbReference>
<sequence length="415" mass="41538">MSVLPLRRRLSVLVALVGCAVLAPPAARASAPPPAPAPVAASAGRAVAAGVTYRVFDLPTSRGTARVHLLSADLGDPRVSVGLLYPGVVAARAPLSRLADGAGAVAGINGDFFNLTEVQHPGVEATGAPVGPAVAGGRALKAAVPRAQRFGPSLPPGTNTRQVLGVDQDGRARLGELVLRGAVTTPDGTLPLGGLNQYALPVGSVGVFTKDWGSVSRLRSTCGTDSDRGAPCSAETYEVTVRGGRVVAVAGTPGRGAIAPGTQVLVGREEGARHLRGLAVGDRVQVSHRLVSAGRDVAYRFAVGGFPVLLGGAPLRGMDGVTSAVRTAAGIGAGGRRLLLLALDGGEGYRSGLTVVEVAELLRDLGAVDGMNLDGGGSSTLVARTGGSAGVRVLNHPSGGVERAVPNGIGLFVAP</sequence>
<evidence type="ECO:0000256" key="1">
    <source>
        <dbReference type="SAM" id="SignalP"/>
    </source>
</evidence>
<name>A0ABV9XJE9_9ACTN</name>
<organism evidence="3 4">
    <name type="scientific">Streptomyces coeruleoprunus</name>
    <dbReference type="NCBI Taxonomy" id="285563"/>
    <lineage>
        <taxon>Bacteria</taxon>
        <taxon>Bacillati</taxon>
        <taxon>Actinomycetota</taxon>
        <taxon>Actinomycetes</taxon>
        <taxon>Kitasatosporales</taxon>
        <taxon>Streptomycetaceae</taxon>
        <taxon>Streptomyces</taxon>
    </lineage>
</organism>
<comment type="caution">
    <text evidence="3">The sequence shown here is derived from an EMBL/GenBank/DDBJ whole genome shotgun (WGS) entry which is preliminary data.</text>
</comment>
<dbReference type="PANTHER" id="PTHR40446">
    <property type="entry name" value="N-ACETYLGLUCOSAMINE-1-PHOSPHODIESTER ALPHA-N-ACETYLGLUCOSAMINIDASE"/>
    <property type="match status" value="1"/>
</dbReference>